<evidence type="ECO:0000313" key="3">
    <source>
        <dbReference type="Proteomes" id="UP000546536"/>
    </source>
</evidence>
<feature type="transmembrane region" description="Helical" evidence="1">
    <location>
        <begin position="6"/>
        <end position="25"/>
    </location>
</feature>
<organism evidence="2 3">
    <name type="scientific">Acinetobacter terrae</name>
    <dbReference type="NCBI Taxonomy" id="2731247"/>
    <lineage>
        <taxon>Bacteria</taxon>
        <taxon>Pseudomonadati</taxon>
        <taxon>Pseudomonadota</taxon>
        <taxon>Gammaproteobacteria</taxon>
        <taxon>Moraxellales</taxon>
        <taxon>Moraxellaceae</taxon>
        <taxon>Acinetobacter</taxon>
        <taxon>Acinetobacter Taxon 24</taxon>
    </lineage>
</organism>
<keyword evidence="1" id="KW-0812">Transmembrane</keyword>
<accession>A0ABX1V528</accession>
<reference evidence="2 3" key="1">
    <citation type="submission" date="2020-04" db="EMBL/GenBank/DDBJ databases">
        <title>Acinetobacter Taxon 24.</title>
        <authorList>
            <person name="Nemec A."/>
            <person name="Radolfova-Krizova L."/>
            <person name="Higgins P.G."/>
            <person name="Spanelova P."/>
        </authorList>
    </citation>
    <scope>NUCLEOTIDE SEQUENCE [LARGE SCALE GENOMIC DNA]</scope>
    <source>
        <strain evidence="2 3">ANC 4279</strain>
    </source>
</reference>
<name>A0ABX1V528_9GAMM</name>
<protein>
    <submittedName>
        <fullName evidence="2">Uncharacterized protein</fullName>
    </submittedName>
</protein>
<comment type="caution">
    <text evidence="2">The sequence shown here is derived from an EMBL/GenBank/DDBJ whole genome shotgun (WGS) entry which is preliminary data.</text>
</comment>
<keyword evidence="3" id="KW-1185">Reference proteome</keyword>
<keyword evidence="1" id="KW-0472">Membrane</keyword>
<sequence>MIPLLWLAGAAVVGIIGGVAIAVYWKEIIGWIEKVYAKLPAIIQQDLQGAMAFIRKLDEIYTNIMKYYSYSEQTEEWTETTVSQTVDASKVPDSIKKKMQSKKSELDITDEVEEQLKLVNG</sequence>
<evidence type="ECO:0000256" key="1">
    <source>
        <dbReference type="SAM" id="Phobius"/>
    </source>
</evidence>
<dbReference type="Proteomes" id="UP000546536">
    <property type="component" value="Unassembled WGS sequence"/>
</dbReference>
<keyword evidence="1" id="KW-1133">Transmembrane helix</keyword>
<gene>
    <name evidence="2" type="ORF">HLH13_13600</name>
</gene>
<evidence type="ECO:0000313" key="2">
    <source>
        <dbReference type="EMBL" id="NNH88724.1"/>
    </source>
</evidence>
<dbReference type="RefSeq" id="WP_171544982.1">
    <property type="nucleotide sequence ID" value="NZ_JABERG010000018.1"/>
</dbReference>
<dbReference type="EMBL" id="JABERG010000018">
    <property type="protein sequence ID" value="NNH88724.1"/>
    <property type="molecule type" value="Genomic_DNA"/>
</dbReference>
<proteinExistence type="predicted"/>